<dbReference type="Proteomes" id="UP000765509">
    <property type="component" value="Unassembled WGS sequence"/>
</dbReference>
<protein>
    <submittedName>
        <fullName evidence="2">Uncharacterized protein</fullName>
    </submittedName>
</protein>
<evidence type="ECO:0000256" key="1">
    <source>
        <dbReference type="SAM" id="Phobius"/>
    </source>
</evidence>
<feature type="transmembrane region" description="Helical" evidence="1">
    <location>
        <begin position="21"/>
        <end position="40"/>
    </location>
</feature>
<dbReference type="OrthoDB" id="1684102at2759"/>
<gene>
    <name evidence="2" type="ORF">O181_026491</name>
</gene>
<keyword evidence="3" id="KW-1185">Reference proteome</keyword>
<keyword evidence="1" id="KW-1133">Transmembrane helix</keyword>
<reference evidence="2" key="1">
    <citation type="submission" date="2021-03" db="EMBL/GenBank/DDBJ databases">
        <title>Draft genome sequence of rust myrtle Austropuccinia psidii MF-1, a brazilian biotype.</title>
        <authorList>
            <person name="Quecine M.C."/>
            <person name="Pachon D.M.R."/>
            <person name="Bonatelli M.L."/>
            <person name="Correr F.H."/>
            <person name="Franceschini L.M."/>
            <person name="Leite T.F."/>
            <person name="Margarido G.R.A."/>
            <person name="Almeida C.A."/>
            <person name="Ferrarezi J.A."/>
            <person name="Labate C.A."/>
        </authorList>
    </citation>
    <scope>NUCLEOTIDE SEQUENCE</scope>
    <source>
        <strain evidence="2">MF-1</strain>
    </source>
</reference>
<organism evidence="2 3">
    <name type="scientific">Austropuccinia psidii MF-1</name>
    <dbReference type="NCBI Taxonomy" id="1389203"/>
    <lineage>
        <taxon>Eukaryota</taxon>
        <taxon>Fungi</taxon>
        <taxon>Dikarya</taxon>
        <taxon>Basidiomycota</taxon>
        <taxon>Pucciniomycotina</taxon>
        <taxon>Pucciniomycetes</taxon>
        <taxon>Pucciniales</taxon>
        <taxon>Sphaerophragmiaceae</taxon>
        <taxon>Austropuccinia</taxon>
    </lineage>
</organism>
<sequence>MSGRDILPELESCLHQRSRRRAILFGLLVLFGYSLTWRGLETLGLRRPRNQALTHSPLLSRPSLGHLREYVTRSQSSYRHEDALLPMSAVLVLLNHQARMTENVDLIILFLVKYPFIKEIIIWNDNAIKGTANVNLSVEDFWSRLNLTKTSTDLLPILRLFNSPGGLNEMSGHMACSLAKFDTCYHIGENILNLNLDTLYTRYVEAEGRSIGSIVSHVLPTQYLAEVSYDVRQPEHHFESGLVSQLSRGTIAPKRFSVRYFQQLSTTLLPSPPADNCRTMPRSVSNDIQFSIWSNRRPIKLIESPKAQLALSLDPIQDIPLDAEFIQMAYQRLNETLQSSDPFLVPHPFPRPELRSDLFSDTEIGVASALDDRAMLITNLAFSPDWPLAVDSEISTCWKGSINVKEPGFVGLNFVKSVSLQAVSLFGNIDVENWVFETWHSEKNRWIQSESLPTVTSLGTSSTNKYFFTPFGSTIKVKKIRLKLRPEIVDQATKSHEIAICGWEMEKNWLI</sequence>
<accession>A0A9Q3H0J8</accession>
<evidence type="ECO:0000313" key="2">
    <source>
        <dbReference type="EMBL" id="MBW0486776.1"/>
    </source>
</evidence>
<keyword evidence="1" id="KW-0812">Transmembrane</keyword>
<dbReference type="EMBL" id="AVOT02008800">
    <property type="protein sequence ID" value="MBW0486776.1"/>
    <property type="molecule type" value="Genomic_DNA"/>
</dbReference>
<name>A0A9Q3H0J8_9BASI</name>
<proteinExistence type="predicted"/>
<keyword evidence="1" id="KW-0472">Membrane</keyword>
<evidence type="ECO:0000313" key="3">
    <source>
        <dbReference type="Proteomes" id="UP000765509"/>
    </source>
</evidence>
<dbReference type="AlphaFoldDB" id="A0A9Q3H0J8"/>
<comment type="caution">
    <text evidence="2">The sequence shown here is derived from an EMBL/GenBank/DDBJ whole genome shotgun (WGS) entry which is preliminary data.</text>
</comment>